<evidence type="ECO:0000313" key="2">
    <source>
        <dbReference type="EMBL" id="PWH82200.1"/>
    </source>
</evidence>
<name>A0A2U2X352_9FLAO</name>
<evidence type="ECO:0000313" key="3">
    <source>
        <dbReference type="Proteomes" id="UP000245370"/>
    </source>
</evidence>
<reference evidence="2 3" key="2">
    <citation type="submission" date="2018-05" db="EMBL/GenBank/DDBJ databases">
        <authorList>
            <person name="Lanie J.A."/>
            <person name="Ng W.-L."/>
            <person name="Kazmierczak K.M."/>
            <person name="Andrzejewski T.M."/>
            <person name="Davidsen T.M."/>
            <person name="Wayne K.J."/>
            <person name="Tettelin H."/>
            <person name="Glass J.I."/>
            <person name="Rusch D."/>
            <person name="Podicherti R."/>
            <person name="Tsui H.-C.T."/>
            <person name="Winkler M.E."/>
        </authorList>
    </citation>
    <scope>NUCLEOTIDE SEQUENCE [LARGE SCALE GENOMIC DNA]</scope>
    <source>
        <strain evidence="2 3">C305</strain>
    </source>
</reference>
<feature type="signal peptide" evidence="1">
    <location>
        <begin position="1"/>
        <end position="20"/>
    </location>
</feature>
<comment type="caution">
    <text evidence="2">The sequence shown here is derived from an EMBL/GenBank/DDBJ whole genome shotgun (WGS) entry which is preliminary data.</text>
</comment>
<protein>
    <recommendedName>
        <fullName evidence="4">Fibrobacter succinogenes major paralogous domain-containing protein</fullName>
    </recommendedName>
</protein>
<dbReference type="EMBL" id="QFRJ01000014">
    <property type="protein sequence ID" value="PWH82200.1"/>
    <property type="molecule type" value="Genomic_DNA"/>
</dbReference>
<sequence length="323" mass="35082">MRKTILTTFTIMAFAFCSDAQNIGINTIGATPDNSAILDLNSTDKGFLISRADTFNINSPAFGLMTLAPIDSCLYMFSGNNWVSIGGVGANCPSPSIPTVTPPSTNCVPETFIYKGVSVTYGAVLSNAAQPRCWLDRNLGADQIATSKNDQLAYGDLFQWGRLDDLHQNRNSAITVFFSATDIPGHGDFIREYTNQNNGDWRQPKNDNLWQGVAGINNPCPADYRLPTDIELEAERISWSTNDATGAFNSPLKLALAGQRLQKTGVVVGEGEYGVYWSSTIHSNNPPNLYSPIRSKALSFHDDSAGMGSSRRASGFSIRCIKN</sequence>
<dbReference type="RefSeq" id="WP_109360429.1">
    <property type="nucleotide sequence ID" value="NZ_QFRJ01000014.1"/>
</dbReference>
<organism evidence="2 3">
    <name type="scientific">Brumimicrobium oceani</name>
    <dbReference type="NCBI Taxonomy" id="2100725"/>
    <lineage>
        <taxon>Bacteria</taxon>
        <taxon>Pseudomonadati</taxon>
        <taxon>Bacteroidota</taxon>
        <taxon>Flavobacteriia</taxon>
        <taxon>Flavobacteriales</taxon>
        <taxon>Crocinitomicaceae</taxon>
        <taxon>Brumimicrobium</taxon>
    </lineage>
</organism>
<dbReference type="AlphaFoldDB" id="A0A2U2X352"/>
<keyword evidence="1" id="KW-0732">Signal</keyword>
<keyword evidence="3" id="KW-1185">Reference proteome</keyword>
<feature type="chain" id="PRO_5015763317" description="Fibrobacter succinogenes major paralogous domain-containing protein" evidence="1">
    <location>
        <begin position="21"/>
        <end position="323"/>
    </location>
</feature>
<accession>A0A2U2X352</accession>
<gene>
    <name evidence="2" type="ORF">DIT68_13920</name>
</gene>
<reference evidence="2 3" key="1">
    <citation type="submission" date="2018-05" db="EMBL/GenBank/DDBJ databases">
        <title>Brumimicrobium oceani sp. nov., isolated from coastal sediment.</title>
        <authorList>
            <person name="Kou Y."/>
        </authorList>
    </citation>
    <scope>NUCLEOTIDE SEQUENCE [LARGE SCALE GENOMIC DNA]</scope>
    <source>
        <strain evidence="2 3">C305</strain>
    </source>
</reference>
<dbReference type="Proteomes" id="UP000245370">
    <property type="component" value="Unassembled WGS sequence"/>
</dbReference>
<dbReference type="OrthoDB" id="9798299at2"/>
<proteinExistence type="predicted"/>
<evidence type="ECO:0000256" key="1">
    <source>
        <dbReference type="SAM" id="SignalP"/>
    </source>
</evidence>
<evidence type="ECO:0008006" key="4">
    <source>
        <dbReference type="Google" id="ProtNLM"/>
    </source>
</evidence>